<evidence type="ECO:0000256" key="1">
    <source>
        <dbReference type="ARBA" id="ARBA00003046"/>
    </source>
</evidence>
<proteinExistence type="inferred from homology"/>
<name>A0ABN9ELZ1_9NEOB</name>
<keyword evidence="6" id="KW-0493">Microtubule</keyword>
<dbReference type="InterPro" id="IPR004226">
    <property type="entry name" value="TBCA"/>
</dbReference>
<dbReference type="Pfam" id="PF02970">
    <property type="entry name" value="TBCA"/>
    <property type="match status" value="1"/>
</dbReference>
<dbReference type="SUPFAM" id="SSF46988">
    <property type="entry name" value="Tubulin chaperone cofactor A"/>
    <property type="match status" value="1"/>
</dbReference>
<dbReference type="Proteomes" id="UP001162483">
    <property type="component" value="Unassembled WGS sequence"/>
</dbReference>
<protein>
    <recommendedName>
        <fullName evidence="3 6">Tubulin-specific chaperone A</fullName>
    </recommendedName>
</protein>
<organism evidence="7 8">
    <name type="scientific">Staurois parvus</name>
    <dbReference type="NCBI Taxonomy" id="386267"/>
    <lineage>
        <taxon>Eukaryota</taxon>
        <taxon>Metazoa</taxon>
        <taxon>Chordata</taxon>
        <taxon>Craniata</taxon>
        <taxon>Vertebrata</taxon>
        <taxon>Euteleostomi</taxon>
        <taxon>Amphibia</taxon>
        <taxon>Batrachia</taxon>
        <taxon>Anura</taxon>
        <taxon>Neobatrachia</taxon>
        <taxon>Ranoidea</taxon>
        <taxon>Ranidae</taxon>
        <taxon>Staurois</taxon>
    </lineage>
</organism>
<comment type="subcellular location">
    <subcellularLocation>
        <location evidence="6">Cytoplasm</location>
        <location evidence="6">Cytoskeleton</location>
    </subcellularLocation>
</comment>
<dbReference type="EMBL" id="CATNWA010015695">
    <property type="protein sequence ID" value="CAI9585865.1"/>
    <property type="molecule type" value="Genomic_DNA"/>
</dbReference>
<dbReference type="Gene3D" id="1.20.58.90">
    <property type="match status" value="1"/>
</dbReference>
<dbReference type="PANTHER" id="PTHR21500:SF0">
    <property type="entry name" value="TUBULIN-SPECIFIC CHAPERONE A"/>
    <property type="match status" value="1"/>
</dbReference>
<comment type="function">
    <text evidence="1">Tubulin-folding protein; involved in the early step of the tubulin folding pathway.</text>
</comment>
<keyword evidence="8" id="KW-1185">Reference proteome</keyword>
<keyword evidence="6" id="KW-0206">Cytoskeleton</keyword>
<sequence length="47" mass="5465">MMIPDCCRRLEAAYTDLAQILDNEKELEETEEYKDARAMLDSVKLEA</sequence>
<comment type="subunit">
    <text evidence="5 6">Supercomplex made of cofactors A to E. Cofactors A and D function by capturing and stabilizing tubulin in a quasi-native conformation. Cofactor E binds to the cofactor D-tubulin complex; interaction with cofactor C then causes the release of tubulin polypeptides that are committed to the native state.</text>
</comment>
<evidence type="ECO:0000256" key="2">
    <source>
        <dbReference type="ARBA" id="ARBA00006806"/>
    </source>
</evidence>
<dbReference type="InterPro" id="IPR036126">
    <property type="entry name" value="TBCA_sf"/>
</dbReference>
<evidence type="ECO:0000256" key="3">
    <source>
        <dbReference type="ARBA" id="ARBA00015002"/>
    </source>
</evidence>
<accession>A0ABN9ELZ1</accession>
<evidence type="ECO:0000313" key="7">
    <source>
        <dbReference type="EMBL" id="CAI9585865.1"/>
    </source>
</evidence>
<dbReference type="PANTHER" id="PTHR21500">
    <property type="entry name" value="TUBULIN-SPECIFIC CHAPERONE A"/>
    <property type="match status" value="1"/>
</dbReference>
<evidence type="ECO:0000256" key="4">
    <source>
        <dbReference type="ARBA" id="ARBA00023186"/>
    </source>
</evidence>
<evidence type="ECO:0000313" key="8">
    <source>
        <dbReference type="Proteomes" id="UP001162483"/>
    </source>
</evidence>
<comment type="caution">
    <text evidence="7">The sequence shown here is derived from an EMBL/GenBank/DDBJ whole genome shotgun (WGS) entry which is preliminary data.</text>
</comment>
<evidence type="ECO:0000256" key="5">
    <source>
        <dbReference type="ARBA" id="ARBA00026055"/>
    </source>
</evidence>
<keyword evidence="6" id="KW-0963">Cytoplasm</keyword>
<gene>
    <name evidence="7" type="ORF">SPARVUS_LOCUS10281576</name>
</gene>
<comment type="similarity">
    <text evidence="2 6">Belongs to the TBCA family.</text>
</comment>
<evidence type="ECO:0000256" key="6">
    <source>
        <dbReference type="RuleBase" id="RU364030"/>
    </source>
</evidence>
<reference evidence="7" key="1">
    <citation type="submission" date="2023-05" db="EMBL/GenBank/DDBJ databases">
        <authorList>
            <person name="Stuckert A."/>
        </authorList>
    </citation>
    <scope>NUCLEOTIDE SEQUENCE</scope>
</reference>
<keyword evidence="4 6" id="KW-0143">Chaperone</keyword>